<organism evidence="1 2">
    <name type="scientific">Nocardioides oceani</name>
    <dbReference type="NCBI Taxonomy" id="3058369"/>
    <lineage>
        <taxon>Bacteria</taxon>
        <taxon>Bacillati</taxon>
        <taxon>Actinomycetota</taxon>
        <taxon>Actinomycetes</taxon>
        <taxon>Propionibacteriales</taxon>
        <taxon>Nocardioidaceae</taxon>
        <taxon>Nocardioides</taxon>
    </lineage>
</organism>
<protein>
    <submittedName>
        <fullName evidence="1">NAD(P)-binding protein</fullName>
    </submittedName>
</protein>
<dbReference type="InterPro" id="IPR036188">
    <property type="entry name" value="FAD/NAD-bd_sf"/>
</dbReference>
<dbReference type="EMBL" id="JAUHJQ010000239">
    <property type="protein sequence ID" value="MDN4176014.1"/>
    <property type="molecule type" value="Genomic_DNA"/>
</dbReference>
<name>A0ABT8FMX0_9ACTN</name>
<evidence type="ECO:0000313" key="1">
    <source>
        <dbReference type="EMBL" id="MDN4176014.1"/>
    </source>
</evidence>
<dbReference type="Proteomes" id="UP001168620">
    <property type="component" value="Unassembled WGS sequence"/>
</dbReference>
<keyword evidence="2" id="KW-1185">Reference proteome</keyword>
<dbReference type="SUPFAM" id="SSF51905">
    <property type="entry name" value="FAD/NAD(P)-binding domain"/>
    <property type="match status" value="1"/>
</dbReference>
<dbReference type="Gene3D" id="3.50.50.60">
    <property type="entry name" value="FAD/NAD(P)-binding domain"/>
    <property type="match status" value="1"/>
</dbReference>
<evidence type="ECO:0000313" key="2">
    <source>
        <dbReference type="Proteomes" id="UP001168620"/>
    </source>
</evidence>
<dbReference type="Pfam" id="PF13450">
    <property type="entry name" value="NAD_binding_8"/>
    <property type="match status" value="1"/>
</dbReference>
<reference evidence="1" key="1">
    <citation type="submission" date="2023-06" db="EMBL/GenBank/DDBJ databases">
        <title>Draft genome sequence of Nocardioides sp. SOB77.</title>
        <authorList>
            <person name="Zhang G."/>
        </authorList>
    </citation>
    <scope>NUCLEOTIDE SEQUENCE</scope>
    <source>
        <strain evidence="1">SOB77</strain>
    </source>
</reference>
<feature type="non-terminal residue" evidence="1">
    <location>
        <position position="52"/>
    </location>
</feature>
<accession>A0ABT8FMX0</accession>
<proteinExistence type="predicted"/>
<comment type="caution">
    <text evidence="1">The sequence shown here is derived from an EMBL/GenBank/DDBJ whole genome shotgun (WGS) entry which is preliminary data.</text>
</comment>
<gene>
    <name evidence="1" type="ORF">QWY28_23920</name>
</gene>
<sequence>MRTYDAVVVGAGPAGRSASHHQRRLGLDHVVLDADAAPGGAWQHRWDSLTMH</sequence>